<sequence length="105" mass="12038">MKILTLPFLGLSPRRHRKVEAQTQTSQWHQCIQESKALEDLKSLPTWWRKAANATSAQQKQDVPWRQTSGTGWLGIPHGCQIVLLHLPAKKVFNLPVLLHLLTER</sequence>
<dbReference type="Proteomes" id="UP001221898">
    <property type="component" value="Unassembled WGS sequence"/>
</dbReference>
<gene>
    <name evidence="1" type="ORF">AAFF_G00258510</name>
</gene>
<dbReference type="AlphaFoldDB" id="A0AAD7ST96"/>
<reference evidence="1" key="1">
    <citation type="journal article" date="2023" name="Science">
        <title>Genome structures resolve the early diversification of teleost fishes.</title>
        <authorList>
            <person name="Parey E."/>
            <person name="Louis A."/>
            <person name="Montfort J."/>
            <person name="Bouchez O."/>
            <person name="Roques C."/>
            <person name="Iampietro C."/>
            <person name="Lluch J."/>
            <person name="Castinel A."/>
            <person name="Donnadieu C."/>
            <person name="Desvignes T."/>
            <person name="Floi Bucao C."/>
            <person name="Jouanno E."/>
            <person name="Wen M."/>
            <person name="Mejri S."/>
            <person name="Dirks R."/>
            <person name="Jansen H."/>
            <person name="Henkel C."/>
            <person name="Chen W.J."/>
            <person name="Zahm M."/>
            <person name="Cabau C."/>
            <person name="Klopp C."/>
            <person name="Thompson A.W."/>
            <person name="Robinson-Rechavi M."/>
            <person name="Braasch I."/>
            <person name="Lecointre G."/>
            <person name="Bobe J."/>
            <person name="Postlethwait J.H."/>
            <person name="Berthelot C."/>
            <person name="Roest Crollius H."/>
            <person name="Guiguen Y."/>
        </authorList>
    </citation>
    <scope>NUCLEOTIDE SEQUENCE</scope>
    <source>
        <strain evidence="1">NC1722</strain>
    </source>
</reference>
<name>A0AAD7ST96_9TELE</name>
<protein>
    <submittedName>
        <fullName evidence="1">Uncharacterized protein</fullName>
    </submittedName>
</protein>
<keyword evidence="2" id="KW-1185">Reference proteome</keyword>
<dbReference type="EMBL" id="JAINUG010000035">
    <property type="protein sequence ID" value="KAJ8408437.1"/>
    <property type="molecule type" value="Genomic_DNA"/>
</dbReference>
<accession>A0AAD7ST96</accession>
<organism evidence="1 2">
    <name type="scientific">Aldrovandia affinis</name>
    <dbReference type="NCBI Taxonomy" id="143900"/>
    <lineage>
        <taxon>Eukaryota</taxon>
        <taxon>Metazoa</taxon>
        <taxon>Chordata</taxon>
        <taxon>Craniata</taxon>
        <taxon>Vertebrata</taxon>
        <taxon>Euteleostomi</taxon>
        <taxon>Actinopterygii</taxon>
        <taxon>Neopterygii</taxon>
        <taxon>Teleostei</taxon>
        <taxon>Notacanthiformes</taxon>
        <taxon>Halosauridae</taxon>
        <taxon>Aldrovandia</taxon>
    </lineage>
</organism>
<proteinExistence type="predicted"/>
<evidence type="ECO:0000313" key="2">
    <source>
        <dbReference type="Proteomes" id="UP001221898"/>
    </source>
</evidence>
<comment type="caution">
    <text evidence="1">The sequence shown here is derived from an EMBL/GenBank/DDBJ whole genome shotgun (WGS) entry which is preliminary data.</text>
</comment>
<evidence type="ECO:0000313" key="1">
    <source>
        <dbReference type="EMBL" id="KAJ8408437.1"/>
    </source>
</evidence>